<evidence type="ECO:0000313" key="2">
    <source>
        <dbReference type="Proteomes" id="UP001333110"/>
    </source>
</evidence>
<name>A0AAN7NC12_MYCAM</name>
<reference evidence="1 2" key="1">
    <citation type="journal article" date="2023" name="J. Hered.">
        <title>Chromosome-level genome of the wood stork (Mycteria americana) provides insight into avian chromosome evolution.</title>
        <authorList>
            <person name="Flamio R. Jr."/>
            <person name="Ramstad K.M."/>
        </authorList>
    </citation>
    <scope>NUCLEOTIDE SEQUENCE [LARGE SCALE GENOMIC DNA]</scope>
    <source>
        <strain evidence="1">JAX WOST 10</strain>
    </source>
</reference>
<accession>A0AAN7NC12</accession>
<proteinExistence type="predicted"/>
<sequence>MEHIGESAWNREGERKSRSREVVLPLYSALVRPHLENDVQFWAPQYKREVDMLESVQQRAMEMIKGLVHLSHEERLRELGLFSLEKRRLRGESYQCI</sequence>
<gene>
    <name evidence="1" type="ORF">QYF61_024822</name>
</gene>
<dbReference type="Proteomes" id="UP001333110">
    <property type="component" value="Unassembled WGS sequence"/>
</dbReference>
<dbReference type="AlphaFoldDB" id="A0AAN7NC12"/>
<protein>
    <submittedName>
        <fullName evidence="1">Uncharacterized protein</fullName>
    </submittedName>
</protein>
<dbReference type="EMBL" id="JAUNZN010000004">
    <property type="protein sequence ID" value="KAK4823020.1"/>
    <property type="molecule type" value="Genomic_DNA"/>
</dbReference>
<comment type="caution">
    <text evidence="1">The sequence shown here is derived from an EMBL/GenBank/DDBJ whole genome shotgun (WGS) entry which is preliminary data.</text>
</comment>
<keyword evidence="2" id="KW-1185">Reference proteome</keyword>
<evidence type="ECO:0000313" key="1">
    <source>
        <dbReference type="EMBL" id="KAK4823020.1"/>
    </source>
</evidence>
<dbReference type="PANTHER" id="PTHR33332">
    <property type="entry name" value="REVERSE TRANSCRIPTASE DOMAIN-CONTAINING PROTEIN"/>
    <property type="match status" value="1"/>
</dbReference>
<organism evidence="1 2">
    <name type="scientific">Mycteria americana</name>
    <name type="common">Wood stork</name>
    <dbReference type="NCBI Taxonomy" id="33587"/>
    <lineage>
        <taxon>Eukaryota</taxon>
        <taxon>Metazoa</taxon>
        <taxon>Chordata</taxon>
        <taxon>Craniata</taxon>
        <taxon>Vertebrata</taxon>
        <taxon>Euteleostomi</taxon>
        <taxon>Archelosauria</taxon>
        <taxon>Archosauria</taxon>
        <taxon>Dinosauria</taxon>
        <taxon>Saurischia</taxon>
        <taxon>Theropoda</taxon>
        <taxon>Coelurosauria</taxon>
        <taxon>Aves</taxon>
        <taxon>Neognathae</taxon>
        <taxon>Neoaves</taxon>
        <taxon>Aequornithes</taxon>
        <taxon>Ciconiiformes</taxon>
        <taxon>Ciconiidae</taxon>
        <taxon>Mycteria</taxon>
    </lineage>
</organism>